<gene>
    <name evidence="1" type="ORF">A1O5_12030</name>
</gene>
<evidence type="ECO:0008006" key="3">
    <source>
        <dbReference type="Google" id="ProtNLM"/>
    </source>
</evidence>
<dbReference type="InterPro" id="IPR046670">
    <property type="entry name" value="DUF6540"/>
</dbReference>
<dbReference type="RefSeq" id="XP_007750789.1">
    <property type="nucleotide sequence ID" value="XM_007752599.1"/>
</dbReference>
<keyword evidence="2" id="KW-1185">Reference proteome</keyword>
<protein>
    <recommendedName>
        <fullName evidence="3">PPPDE domain-containing protein</fullName>
    </recommendedName>
</protein>
<organism evidence="1 2">
    <name type="scientific">Cladophialophora psammophila CBS 110553</name>
    <dbReference type="NCBI Taxonomy" id="1182543"/>
    <lineage>
        <taxon>Eukaryota</taxon>
        <taxon>Fungi</taxon>
        <taxon>Dikarya</taxon>
        <taxon>Ascomycota</taxon>
        <taxon>Pezizomycotina</taxon>
        <taxon>Eurotiomycetes</taxon>
        <taxon>Chaetothyriomycetidae</taxon>
        <taxon>Chaetothyriales</taxon>
        <taxon>Herpotrichiellaceae</taxon>
        <taxon>Cladophialophora</taxon>
    </lineage>
</organism>
<name>W9VZW3_9EURO</name>
<dbReference type="HOGENOM" id="CLU_103863_1_0_1"/>
<dbReference type="AlphaFoldDB" id="W9VZW3"/>
<evidence type="ECO:0000313" key="1">
    <source>
        <dbReference type="EMBL" id="EXJ61238.1"/>
    </source>
</evidence>
<dbReference type="Proteomes" id="UP000019471">
    <property type="component" value="Unassembled WGS sequence"/>
</dbReference>
<dbReference type="GeneID" id="19196716"/>
<comment type="caution">
    <text evidence="1">The sequence shown here is derived from an EMBL/GenBank/DDBJ whole genome shotgun (WGS) entry which is preliminary data.</text>
</comment>
<dbReference type="EMBL" id="AMGX01000030">
    <property type="protein sequence ID" value="EXJ61238.1"/>
    <property type="molecule type" value="Genomic_DNA"/>
</dbReference>
<sequence length="124" mass="14181">MAMMTVYEVQYTRLPAFHAAIYIQRDEAGGLLYHAVGSGVAGFQYEACATKRPQKTRSFYRMWPKGRVAVQDLPRVDLICQEVPVPRVQMVSGVHIQRDCRHWVYEALKDLRAAGVLQEISQKQ</sequence>
<evidence type="ECO:0000313" key="2">
    <source>
        <dbReference type="Proteomes" id="UP000019471"/>
    </source>
</evidence>
<reference evidence="1 2" key="1">
    <citation type="submission" date="2013-03" db="EMBL/GenBank/DDBJ databases">
        <title>The Genome Sequence of Cladophialophora psammophila CBS 110553.</title>
        <authorList>
            <consortium name="The Broad Institute Genomics Platform"/>
            <person name="Cuomo C."/>
            <person name="de Hoog S."/>
            <person name="Gorbushina A."/>
            <person name="Walker B."/>
            <person name="Young S.K."/>
            <person name="Zeng Q."/>
            <person name="Gargeya S."/>
            <person name="Fitzgerald M."/>
            <person name="Haas B."/>
            <person name="Abouelleil A."/>
            <person name="Allen A.W."/>
            <person name="Alvarado L."/>
            <person name="Arachchi H.M."/>
            <person name="Berlin A.M."/>
            <person name="Chapman S.B."/>
            <person name="Gainer-Dewar J."/>
            <person name="Goldberg J."/>
            <person name="Griggs A."/>
            <person name="Gujja S."/>
            <person name="Hansen M."/>
            <person name="Howarth C."/>
            <person name="Imamovic A."/>
            <person name="Ireland A."/>
            <person name="Larimer J."/>
            <person name="McCowan C."/>
            <person name="Murphy C."/>
            <person name="Pearson M."/>
            <person name="Poon T.W."/>
            <person name="Priest M."/>
            <person name="Roberts A."/>
            <person name="Saif S."/>
            <person name="Shea T."/>
            <person name="Sisk P."/>
            <person name="Sykes S."/>
            <person name="Wortman J."/>
            <person name="Nusbaum C."/>
            <person name="Birren B."/>
        </authorList>
    </citation>
    <scope>NUCLEOTIDE SEQUENCE [LARGE SCALE GENOMIC DNA]</scope>
    <source>
        <strain evidence="1 2">CBS 110553</strain>
    </source>
</reference>
<proteinExistence type="predicted"/>
<accession>W9VZW3</accession>
<dbReference type="Pfam" id="PF20174">
    <property type="entry name" value="DUF6540"/>
    <property type="match status" value="1"/>
</dbReference>
<dbReference type="eggNOG" id="ENOG502SAD2">
    <property type="taxonomic scope" value="Eukaryota"/>
</dbReference>
<dbReference type="OrthoDB" id="4135672at2759"/>